<protein>
    <submittedName>
        <fullName evidence="2">Uncharacterized protein</fullName>
    </submittedName>
</protein>
<dbReference type="InterPro" id="IPR006311">
    <property type="entry name" value="TAT_signal"/>
</dbReference>
<dbReference type="AlphaFoldDB" id="A0A4Q5LEZ5"/>
<evidence type="ECO:0000313" key="3">
    <source>
        <dbReference type="Proteomes" id="UP000294155"/>
    </source>
</evidence>
<keyword evidence="1" id="KW-0732">Signal</keyword>
<dbReference type="EMBL" id="SEWE01000011">
    <property type="protein sequence ID" value="RYU81091.1"/>
    <property type="molecule type" value="Genomic_DNA"/>
</dbReference>
<dbReference type="Proteomes" id="UP000294155">
    <property type="component" value="Unassembled WGS sequence"/>
</dbReference>
<feature type="chain" id="PRO_5020425311" evidence="1">
    <location>
        <begin position="30"/>
        <end position="233"/>
    </location>
</feature>
<sequence length="233" mass="25780">MSAITRRGLTRRATILGAGGLLLSTLAHAQTPAPVATRVDSLRAARRGTPEFYPAQLTFTNGRQVQAFLPGYATCFLDRVECYETSPDRIPPPPLKAVAVERLRALSVDGHHYESLVLKGKPLGLLAENLGTPGPVELFGYAKTKNDMLIPVPLAMPLLISTGTHEKYYWYVRTRGGELREVPRGDGEFAKEMSTFFAANPNLAARIREKEKGARVEDMRQLVQTYNDQQRGK</sequence>
<accession>A0A4Q5LEZ5</accession>
<name>A0A4Q5LEZ5_9BACT</name>
<feature type="signal peptide" evidence="1">
    <location>
        <begin position="1"/>
        <end position="29"/>
    </location>
</feature>
<gene>
    <name evidence="2" type="ORF">EWM57_07570</name>
</gene>
<reference evidence="2 3" key="1">
    <citation type="submission" date="2019-02" db="EMBL/GenBank/DDBJ databases">
        <title>Bacterial novel species isolated from soil.</title>
        <authorList>
            <person name="Jung H.-Y."/>
        </authorList>
    </citation>
    <scope>NUCLEOTIDE SEQUENCE [LARGE SCALE GENOMIC DNA]</scope>
    <source>
        <strain evidence="2 3">1-3-3-3</strain>
    </source>
</reference>
<comment type="caution">
    <text evidence="2">The sequence shown here is derived from an EMBL/GenBank/DDBJ whole genome shotgun (WGS) entry which is preliminary data.</text>
</comment>
<evidence type="ECO:0000256" key="1">
    <source>
        <dbReference type="SAM" id="SignalP"/>
    </source>
</evidence>
<dbReference type="PROSITE" id="PS51318">
    <property type="entry name" value="TAT"/>
    <property type="match status" value="1"/>
</dbReference>
<proteinExistence type="predicted"/>
<organism evidence="2 3">
    <name type="scientific">Hymenobacter persicinus</name>
    <dbReference type="NCBI Taxonomy" id="2025506"/>
    <lineage>
        <taxon>Bacteria</taxon>
        <taxon>Pseudomonadati</taxon>
        <taxon>Bacteroidota</taxon>
        <taxon>Cytophagia</taxon>
        <taxon>Cytophagales</taxon>
        <taxon>Hymenobacteraceae</taxon>
        <taxon>Hymenobacter</taxon>
    </lineage>
</organism>
<evidence type="ECO:0000313" key="2">
    <source>
        <dbReference type="EMBL" id="RYU81091.1"/>
    </source>
</evidence>
<keyword evidence="3" id="KW-1185">Reference proteome</keyword>